<dbReference type="PRINTS" id="PR00315">
    <property type="entry name" value="ELONGATNFCT"/>
</dbReference>
<evidence type="ECO:0000256" key="8">
    <source>
        <dbReference type="ARBA" id="ARBA00022917"/>
    </source>
</evidence>
<dbReference type="Gene3D" id="3.40.50.300">
    <property type="entry name" value="P-loop containing nucleotide triphosphate hydrolases"/>
    <property type="match status" value="1"/>
</dbReference>
<evidence type="ECO:0000256" key="1">
    <source>
        <dbReference type="ARBA" id="ARBA00004496"/>
    </source>
</evidence>
<evidence type="ECO:0000256" key="2">
    <source>
        <dbReference type="ARBA" id="ARBA00007249"/>
    </source>
</evidence>
<dbReference type="FunFam" id="3.40.50.300:FF:000503">
    <property type="entry name" value="Peptide chain release factor subunit 3"/>
    <property type="match status" value="1"/>
</dbReference>
<evidence type="ECO:0000259" key="15">
    <source>
        <dbReference type="PROSITE" id="PS51722"/>
    </source>
</evidence>
<accession>A0A4V1Q5E4</accession>
<dbReference type="InterPro" id="IPR027417">
    <property type="entry name" value="P-loop_NTPase"/>
</dbReference>
<evidence type="ECO:0000256" key="9">
    <source>
        <dbReference type="ARBA" id="ARBA00023134"/>
    </source>
</evidence>
<dbReference type="InterPro" id="IPR050100">
    <property type="entry name" value="TRAFAC_GTPase_members"/>
</dbReference>
<evidence type="ECO:0000256" key="6">
    <source>
        <dbReference type="ARBA" id="ARBA00022737"/>
    </source>
</evidence>
<dbReference type="Pfam" id="PF00009">
    <property type="entry name" value="GTP_EFTU"/>
    <property type="match status" value="1"/>
</dbReference>
<evidence type="ECO:0000256" key="7">
    <source>
        <dbReference type="ARBA" id="ARBA00022741"/>
    </source>
</evidence>
<dbReference type="EMBL" id="SDEE01000007">
    <property type="protein sequence ID" value="RXW25298.1"/>
    <property type="molecule type" value="Genomic_DNA"/>
</dbReference>
<evidence type="ECO:0000313" key="17">
    <source>
        <dbReference type="Proteomes" id="UP000290288"/>
    </source>
</evidence>
<dbReference type="STRING" id="2316362.A0A4V1Q5E4"/>
<keyword evidence="4" id="KW-0963">Cytoplasm</keyword>
<evidence type="ECO:0000256" key="12">
    <source>
        <dbReference type="ARBA" id="ARBA00030845"/>
    </source>
</evidence>
<feature type="region of interest" description="Disordered" evidence="14">
    <location>
        <begin position="1186"/>
        <end position="1213"/>
    </location>
</feature>
<reference evidence="16 17" key="1">
    <citation type="submission" date="2019-01" db="EMBL/GenBank/DDBJ databases">
        <title>Draft genome sequence of Psathyrella aberdarensis IHI B618.</title>
        <authorList>
            <person name="Buettner E."/>
            <person name="Kellner H."/>
        </authorList>
    </citation>
    <scope>NUCLEOTIDE SEQUENCE [LARGE SCALE GENOMIC DNA]</scope>
    <source>
        <strain evidence="16 17">IHI B618</strain>
    </source>
</reference>
<keyword evidence="6" id="KW-0677">Repeat</keyword>
<feature type="domain" description="Tr-type G" evidence="15">
    <location>
        <begin position="129"/>
        <end position="361"/>
    </location>
</feature>
<dbReference type="InterPro" id="IPR011989">
    <property type="entry name" value="ARM-like"/>
</dbReference>
<evidence type="ECO:0000256" key="14">
    <source>
        <dbReference type="SAM" id="MobiDB-lite"/>
    </source>
</evidence>
<dbReference type="SUPFAM" id="SSF50465">
    <property type="entry name" value="EF-Tu/eEF-1alpha/eIF2-gamma C-terminal domain"/>
    <property type="match status" value="1"/>
</dbReference>
<dbReference type="PRINTS" id="PR01343">
    <property type="entry name" value="YEASTERF"/>
</dbReference>
<evidence type="ECO:0000256" key="4">
    <source>
        <dbReference type="ARBA" id="ARBA00022490"/>
    </source>
</evidence>
<dbReference type="InterPro" id="IPR054696">
    <property type="entry name" value="GTP-eEF1A_C"/>
</dbReference>
<keyword evidence="17" id="KW-1185">Reference proteome</keyword>
<dbReference type="FunFam" id="2.40.30.10:FF:000017">
    <property type="entry name" value="Eukaryotic peptide chain release factor GTP-binding subunit"/>
    <property type="match status" value="1"/>
</dbReference>
<dbReference type="GO" id="GO:0005829">
    <property type="term" value="C:cytosol"/>
    <property type="evidence" value="ECO:0007669"/>
    <property type="project" value="GOC"/>
</dbReference>
<comment type="caution">
    <text evidence="16">The sequence shown here is derived from an EMBL/GenBank/DDBJ whole genome shotgun (WGS) entry which is preliminary data.</text>
</comment>
<feature type="compositionally biased region" description="Pro residues" evidence="14">
    <location>
        <begin position="20"/>
        <end position="31"/>
    </location>
</feature>
<comment type="similarity">
    <text evidence="2">Belongs to the TRAFAC class translation factor GTPase superfamily. Classic translation factor GTPase family. EF-Tu/EF-1A subfamily.</text>
</comment>
<dbReference type="Pfam" id="PF22594">
    <property type="entry name" value="GTP-eEF1A_C"/>
    <property type="match status" value="1"/>
</dbReference>
<dbReference type="GO" id="GO:0018444">
    <property type="term" value="C:translation release factor complex"/>
    <property type="evidence" value="ECO:0007669"/>
    <property type="project" value="UniProtKB-ARBA"/>
</dbReference>
<proteinExistence type="inferred from homology"/>
<evidence type="ECO:0000256" key="11">
    <source>
        <dbReference type="ARBA" id="ARBA00030210"/>
    </source>
</evidence>
<dbReference type="GO" id="GO:0002184">
    <property type="term" value="P:cytoplasmic translational termination"/>
    <property type="evidence" value="ECO:0007669"/>
    <property type="project" value="UniProtKB-ARBA"/>
</dbReference>
<evidence type="ECO:0000256" key="13">
    <source>
        <dbReference type="ARBA" id="ARBA00031881"/>
    </source>
</evidence>
<dbReference type="Gene3D" id="2.40.30.10">
    <property type="entry name" value="Translation factors"/>
    <property type="match status" value="2"/>
</dbReference>
<dbReference type="GO" id="GO:0003747">
    <property type="term" value="F:translation release factor activity"/>
    <property type="evidence" value="ECO:0007669"/>
    <property type="project" value="InterPro"/>
</dbReference>
<keyword evidence="5" id="KW-0597">Phosphoprotein</keyword>
<dbReference type="GO" id="GO:0005525">
    <property type="term" value="F:GTP binding"/>
    <property type="evidence" value="ECO:0007669"/>
    <property type="project" value="UniProtKB-KW"/>
</dbReference>
<dbReference type="Gene3D" id="1.25.10.10">
    <property type="entry name" value="Leucine-rich Repeat Variant"/>
    <property type="match status" value="1"/>
</dbReference>
<evidence type="ECO:0000313" key="16">
    <source>
        <dbReference type="EMBL" id="RXW25298.1"/>
    </source>
</evidence>
<dbReference type="CDD" id="cd03704">
    <property type="entry name" value="eRF3_C_III"/>
    <property type="match status" value="1"/>
</dbReference>
<keyword evidence="9" id="KW-0342">GTP-binding</keyword>
<dbReference type="InterPro" id="IPR009000">
    <property type="entry name" value="Transl_B-barrel_sf"/>
</dbReference>
<feature type="compositionally biased region" description="Basic and acidic residues" evidence="14">
    <location>
        <begin position="1494"/>
        <end position="1503"/>
    </location>
</feature>
<dbReference type="Proteomes" id="UP000290288">
    <property type="component" value="Unassembled WGS sequence"/>
</dbReference>
<dbReference type="InterPro" id="IPR004161">
    <property type="entry name" value="EFTu-like_2"/>
</dbReference>
<dbReference type="OrthoDB" id="39591at2759"/>
<feature type="compositionally biased region" description="Acidic residues" evidence="14">
    <location>
        <begin position="1189"/>
        <end position="1206"/>
    </location>
</feature>
<dbReference type="CDD" id="cd01883">
    <property type="entry name" value="EF1_alpha"/>
    <property type="match status" value="1"/>
</dbReference>
<dbReference type="PANTHER" id="PTHR23115">
    <property type="entry name" value="TRANSLATION FACTOR"/>
    <property type="match status" value="1"/>
</dbReference>
<dbReference type="SUPFAM" id="SSF52540">
    <property type="entry name" value="P-loop containing nucleoside triphosphate hydrolases"/>
    <property type="match status" value="1"/>
</dbReference>
<dbReference type="FunFam" id="2.40.30.10:FF:000020">
    <property type="entry name" value="Translation elongation factor EF-1"/>
    <property type="match status" value="1"/>
</dbReference>
<name>A0A4V1Q5E4_9AGAR</name>
<dbReference type="SUPFAM" id="SSF48371">
    <property type="entry name" value="ARM repeat"/>
    <property type="match status" value="1"/>
</dbReference>
<feature type="region of interest" description="Disordered" evidence="14">
    <location>
        <begin position="1485"/>
        <end position="1521"/>
    </location>
</feature>
<evidence type="ECO:0000256" key="3">
    <source>
        <dbReference type="ARBA" id="ARBA00015765"/>
    </source>
</evidence>
<dbReference type="InterPro" id="IPR019451">
    <property type="entry name" value="Rtp1_C1"/>
</dbReference>
<dbReference type="SUPFAM" id="SSF50447">
    <property type="entry name" value="Translation proteins"/>
    <property type="match status" value="1"/>
</dbReference>
<dbReference type="CDD" id="cd04089">
    <property type="entry name" value="eRF3_II"/>
    <property type="match status" value="1"/>
</dbReference>
<dbReference type="PROSITE" id="PS51722">
    <property type="entry name" value="G_TR_2"/>
    <property type="match status" value="1"/>
</dbReference>
<feature type="compositionally biased region" description="Pro residues" evidence="14">
    <location>
        <begin position="55"/>
        <end position="67"/>
    </location>
</feature>
<sequence length="1604" mass="175639">MSKLNANAFSFVPGRSFAPPAQPQTPPPAPLERPEQTEAPRPPPTISLSIGGPKPAVPAPVPAPAPAPASQAPRIEKSTPKPATPKPESSAPSKTFSTDRAKTDTNTIAQEVKNAADLVVLEDLYGSLKEHLNIVFIGHVDAGKSTFGGNLLFITGMVDKRTMEKYEKEAKDAGRDSWYLSWALDSTPQERAKGKTVEVGRAYFETEKRRYTILDAPGHKTFVPSMISGAAQADVAILVISARKGEFETGFERGGQTREHIMLVKTAGVSKVVVAINKMDESTVKWDKARYDEIKEKMTPFVRAAGFNPKTDVSFIPVSAYTGVNLKERVSKSVAPWYDGPSFLELVDNMPMVDRKINAPLMMPISEKYKDMGSIVVGKIESGHVSKGENLILMPNKVEVKVGSLFNELEDEVNTALCGDNIRIRLNGVDDEDISPGYVLTSPSKPIHSVKQFEAQLAILDHKNIICAGYSAVMHIHTLSEEVVLTQLLHYFDKATGRKSKRPPQFAKKGQKVVALIETTAPVCVERFADYPQLGRFTLRDEGKTIAIGKITKLVENNTIDEVDEGVSKLMLMGARPFSALPPIMDGRLSALLESSSHILESKKEEYANAGGNLQTLLQERLHNYYLSQGIEPRARVETLQDAQLATATEALSVLEGIEAILVQEDPSDATQRPLLGTRDLARLRTLIGLVFKWGSEPLLKQVNDTWKVDLKGKGRRIFEVEVEDQGYATLSSIITRIMTILFPNGVQGNMSPTFISTTLTSRHLVDILRPSILLGWLLASLSTTSVPTIDHIRPFTMRLLSILHPAMLITALGTILSDGSSSPIYARKAASSFMTQQLLRPGGVMGLCESVFGEEETSGEAVKLDKLEQLSRTLVSVPGKMTPEVSASLRRKQRGCSHFKASYRKIGAFTLSQMLGSGKHFKHQDVAAPIIYSILHQPFLQVSTVEDVVDSKSSQVPLPSTALSSLIILISNCDPSPELISTLLSPIVHSLYSLLFHLSSQKTADPQLKESVKGLLVTWGKIVDASKALDLLWSLIQNGQRQYWETDLDGSIRLVPEPESIKPLELLTPEDLKKEGEHGSFDANLFDLYPDPAHFVRFLKLLDRGDIISELFIKTLDAYHQSKSLNNNPIKSLHYLQLFMQMQLQLLEGSSSSILRKPDQLLVFIKQVLESASNLKDDALSANRLDAADDGEDSDNDSDDEDPDSEVVGPNDEMVETTINLLLSVLENHESLSARTAPILNDIFSLLEPISFSNSSTLAPLAREARMVITARSASTSSSRPGNARGSDEEDAQEIYQKALKLLQDPILPVRAHGLLLLRQLVTPKPKSAGLKTTVTDPALVPAILSIFLQSIQDEDSYIFLNGVQGLAAMVDGFGKEVLKSLVRDYSSGLEGATSISQKDLDVRIKIGEALSTVILRCGTSLGKYGDILIPSLFSVFRSKNAPVTLRSSSLSLLADCINTYPLVTLQYTEDLAQGMVDMLQLESQSPPTQQPKEPRPERKEEEEPAATPTGDNDHLSADPSYPPFRRAGIHLLGLLIRATIRLIDEGQLVIPFSGAFVKRAHITLGYVAATDSDAIVRVMAREVNEELSSFELHLLQGVGSSA</sequence>
<dbReference type="Pfam" id="PF03144">
    <property type="entry name" value="GTP_EFTU_D2"/>
    <property type="match status" value="1"/>
</dbReference>
<dbReference type="Pfam" id="PF10363">
    <property type="entry name" value="RTP1_C1"/>
    <property type="match status" value="1"/>
</dbReference>
<protein>
    <recommendedName>
        <fullName evidence="3">Eukaryotic peptide chain release factor GTP-binding subunit</fullName>
    </recommendedName>
    <alternativeName>
        <fullName evidence="13">ERF-3</fullName>
    </alternativeName>
    <alternativeName>
        <fullName evidence="12">ERF2</fullName>
    </alternativeName>
    <alternativeName>
        <fullName evidence="10">Polypeptide release factor 3</fullName>
    </alternativeName>
    <alternativeName>
        <fullName evidence="11">Translation release factor 3</fullName>
    </alternativeName>
</protein>
<dbReference type="GO" id="GO:0000288">
    <property type="term" value="P:nuclear-transcribed mRNA catabolic process, deadenylation-dependent decay"/>
    <property type="evidence" value="ECO:0007669"/>
    <property type="project" value="InterPro"/>
</dbReference>
<organism evidence="16 17">
    <name type="scientific">Candolleomyces aberdarensis</name>
    <dbReference type="NCBI Taxonomy" id="2316362"/>
    <lineage>
        <taxon>Eukaryota</taxon>
        <taxon>Fungi</taxon>
        <taxon>Dikarya</taxon>
        <taxon>Basidiomycota</taxon>
        <taxon>Agaricomycotina</taxon>
        <taxon>Agaricomycetes</taxon>
        <taxon>Agaricomycetidae</taxon>
        <taxon>Agaricales</taxon>
        <taxon>Agaricineae</taxon>
        <taxon>Psathyrellaceae</taxon>
        <taxon>Candolleomyces</taxon>
    </lineage>
</organism>
<dbReference type="PROSITE" id="PS00301">
    <property type="entry name" value="G_TR_1"/>
    <property type="match status" value="1"/>
</dbReference>
<dbReference type="InterPro" id="IPR000795">
    <property type="entry name" value="T_Tr_GTP-bd_dom"/>
</dbReference>
<dbReference type="InterPro" id="IPR003285">
    <property type="entry name" value="Sup35"/>
</dbReference>
<evidence type="ECO:0000256" key="10">
    <source>
        <dbReference type="ARBA" id="ARBA00029585"/>
    </source>
</evidence>
<comment type="subcellular location">
    <subcellularLocation>
        <location evidence="1">Cytoplasm</location>
    </subcellularLocation>
</comment>
<feature type="region of interest" description="Disordered" evidence="14">
    <location>
        <begin position="1"/>
        <end position="100"/>
    </location>
</feature>
<dbReference type="InterPro" id="IPR009001">
    <property type="entry name" value="Transl_elong_EF1A/Init_IF2_C"/>
</dbReference>
<keyword evidence="7" id="KW-0547">Nucleotide-binding</keyword>
<dbReference type="GO" id="GO:0003924">
    <property type="term" value="F:GTPase activity"/>
    <property type="evidence" value="ECO:0007669"/>
    <property type="project" value="InterPro"/>
</dbReference>
<keyword evidence="8" id="KW-0648">Protein biosynthesis</keyword>
<gene>
    <name evidence="16" type="ORF">EST38_g581</name>
</gene>
<evidence type="ECO:0000256" key="5">
    <source>
        <dbReference type="ARBA" id="ARBA00022553"/>
    </source>
</evidence>
<dbReference type="InterPro" id="IPR016024">
    <property type="entry name" value="ARM-type_fold"/>
</dbReference>
<dbReference type="InterPro" id="IPR031157">
    <property type="entry name" value="G_TR_CS"/>
</dbReference>